<comment type="similarity">
    <text evidence="1 7">Belongs to the phospholipase B-like family.</text>
</comment>
<dbReference type="GO" id="GO:0005576">
    <property type="term" value="C:extracellular region"/>
    <property type="evidence" value="ECO:0007669"/>
    <property type="project" value="TreeGrafter"/>
</dbReference>
<proteinExistence type="inferred from homology"/>
<dbReference type="AlphaFoldDB" id="A0A0B6ZHZ6"/>
<accession>A0A0B6ZHZ6</accession>
<dbReference type="Pfam" id="PF04916">
    <property type="entry name" value="Phospholip_B"/>
    <property type="match status" value="1"/>
</dbReference>
<evidence type="ECO:0000256" key="5">
    <source>
        <dbReference type="ARBA" id="ARBA00023098"/>
    </source>
</evidence>
<dbReference type="InterPro" id="IPR007000">
    <property type="entry name" value="PLipase_B-like"/>
</dbReference>
<sequence>MFSFTTFVCGLFICQMSGVYSTASFQIGSVYCQKKTCEFVPDNLDWNKASAVGTFNDTILSTGWGILDLSAGHAFLQDQTDSDIMFAAGYLEGVFTARQMEDQFTNLFNTFFPSPVNKKLITKLNEWFIDQRNWAEYMIQANPNDPIWRHSSYIFAQLDGLYAGYKASASGNKTLDLFALNFLNANGDLFDLLSVLNPTSITDWTKFTAQEAENYFYENGHCSALIKILPGYENLFMSHAAWFTYPATNRIFKHYNLNVSDPATAARRLSFSSYPGYLESLDDFYILGSGLVMLETTNNVFNKSLYKYVTSKSLLAWQRVRIASMMAHSGREWTDILAKYNSGTYNNQYMVIDLKLVQLLSPLPDNTLWVAEQIPGLVVAEDLTPILRAGYFPSYNVPFFEEIYNKSGYPEYVAKFGKQYTYQLAPRAKIFRRDQSNVKDMESFKAIMRSNDYKNDPYSGGSPWGAICSRGDLAQDSPSPNGCYDTKASDFNMANKFQAEIINGPTLGTELPQFSWTGIFSKYSHVGLPKIYNFSFIQTQPRF</sequence>
<dbReference type="EC" id="3.1.1.-" evidence="7"/>
<evidence type="ECO:0000256" key="3">
    <source>
        <dbReference type="ARBA" id="ARBA00022801"/>
    </source>
</evidence>
<evidence type="ECO:0000256" key="7">
    <source>
        <dbReference type="RuleBase" id="RU364138"/>
    </source>
</evidence>
<dbReference type="PANTHER" id="PTHR12370:SF1">
    <property type="entry name" value="PHOSPHOLIPASE B-LIKE 1"/>
    <property type="match status" value="1"/>
</dbReference>
<keyword evidence="5 7" id="KW-0443">Lipid metabolism</keyword>
<gene>
    <name evidence="8" type="primary">ORF65672</name>
</gene>
<name>A0A0B6ZHZ6_9EUPU</name>
<protein>
    <recommendedName>
        <fullName evidence="7">Phospholipase B-like</fullName>
        <ecNumber evidence="7">3.1.1.-</ecNumber>
    </recommendedName>
</protein>
<keyword evidence="2 7" id="KW-0732">Signal</keyword>
<keyword evidence="6" id="KW-0325">Glycoprotein</keyword>
<dbReference type="EMBL" id="HACG01021389">
    <property type="protein sequence ID" value="CEK68254.1"/>
    <property type="molecule type" value="Transcribed_RNA"/>
</dbReference>
<evidence type="ECO:0000256" key="2">
    <source>
        <dbReference type="ARBA" id="ARBA00022729"/>
    </source>
</evidence>
<evidence type="ECO:0000256" key="6">
    <source>
        <dbReference type="ARBA" id="ARBA00023180"/>
    </source>
</evidence>
<feature type="chain" id="PRO_5011332406" description="Phospholipase B-like" evidence="7">
    <location>
        <begin position="22"/>
        <end position="543"/>
    </location>
</feature>
<dbReference type="PANTHER" id="PTHR12370">
    <property type="entry name" value="PHOSPHOLIPASE B-RELATED"/>
    <property type="match status" value="1"/>
</dbReference>
<organism evidence="8">
    <name type="scientific">Arion vulgaris</name>
    <dbReference type="NCBI Taxonomy" id="1028688"/>
    <lineage>
        <taxon>Eukaryota</taxon>
        <taxon>Metazoa</taxon>
        <taxon>Spiralia</taxon>
        <taxon>Lophotrochozoa</taxon>
        <taxon>Mollusca</taxon>
        <taxon>Gastropoda</taxon>
        <taxon>Heterobranchia</taxon>
        <taxon>Euthyneura</taxon>
        <taxon>Panpulmonata</taxon>
        <taxon>Eupulmonata</taxon>
        <taxon>Stylommatophora</taxon>
        <taxon>Helicina</taxon>
        <taxon>Arionoidea</taxon>
        <taxon>Arionidae</taxon>
        <taxon>Arion</taxon>
    </lineage>
</organism>
<dbReference type="GO" id="GO:0009395">
    <property type="term" value="P:phospholipid catabolic process"/>
    <property type="evidence" value="ECO:0007669"/>
    <property type="project" value="TreeGrafter"/>
</dbReference>
<evidence type="ECO:0000256" key="1">
    <source>
        <dbReference type="ARBA" id="ARBA00007835"/>
    </source>
</evidence>
<dbReference type="Gene3D" id="3.60.60.30">
    <property type="match status" value="1"/>
</dbReference>
<keyword evidence="3 7" id="KW-0378">Hydrolase</keyword>
<keyword evidence="4 7" id="KW-0442">Lipid degradation</keyword>
<reference evidence="8" key="1">
    <citation type="submission" date="2014-12" db="EMBL/GenBank/DDBJ databases">
        <title>Insight into the proteome of Arion vulgaris.</title>
        <authorList>
            <person name="Aradska J."/>
            <person name="Bulat T."/>
            <person name="Smidak R."/>
            <person name="Sarate P."/>
            <person name="Gangsoo J."/>
            <person name="Sialana F."/>
            <person name="Bilban M."/>
            <person name="Lubec G."/>
        </authorList>
    </citation>
    <scope>NUCLEOTIDE SEQUENCE</scope>
    <source>
        <tissue evidence="8">Skin</tissue>
    </source>
</reference>
<dbReference type="GO" id="GO:0004620">
    <property type="term" value="F:phospholipase activity"/>
    <property type="evidence" value="ECO:0007669"/>
    <property type="project" value="InterPro"/>
</dbReference>
<evidence type="ECO:0000313" key="8">
    <source>
        <dbReference type="EMBL" id="CEK68254.1"/>
    </source>
</evidence>
<feature type="signal peptide" evidence="7">
    <location>
        <begin position="1"/>
        <end position="21"/>
    </location>
</feature>
<evidence type="ECO:0000256" key="4">
    <source>
        <dbReference type="ARBA" id="ARBA00022963"/>
    </source>
</evidence>
<comment type="function">
    <text evidence="7">Putative phospholipase.</text>
</comment>